<feature type="domain" description="T-SNARE coiled-coil homology" evidence="8">
    <location>
        <begin position="457"/>
        <end position="504"/>
    </location>
</feature>
<keyword evidence="2" id="KW-0997">Cell inner membrane</keyword>
<comment type="caution">
    <text evidence="10">The sequence shown here is derived from an EMBL/GenBank/DDBJ whole genome shotgun (WGS) entry which is preliminary data.</text>
</comment>
<dbReference type="Pfam" id="PF12729">
    <property type="entry name" value="4HB_MCP_1"/>
    <property type="match status" value="1"/>
</dbReference>
<dbReference type="PROSITE" id="PS50111">
    <property type="entry name" value="CHEMOTAXIS_TRANSDUC_2"/>
    <property type="match status" value="1"/>
</dbReference>
<accession>A0ABU9TQN0</accession>
<evidence type="ECO:0000256" key="4">
    <source>
        <dbReference type="ARBA" id="ARBA00029447"/>
    </source>
</evidence>
<comment type="subcellular location">
    <subcellularLocation>
        <location evidence="1">Cell inner membrane</location>
        <topology evidence="1">Multi-pass membrane protein</topology>
    </subcellularLocation>
</comment>
<name>A0ABU9TQN0_9GAMM</name>
<dbReference type="SMART" id="SM00283">
    <property type="entry name" value="MA"/>
    <property type="match status" value="1"/>
</dbReference>
<dbReference type="Gene3D" id="1.10.287.950">
    <property type="entry name" value="Methyl-accepting chemotaxis protein"/>
    <property type="match status" value="1"/>
</dbReference>
<dbReference type="Gene3D" id="6.10.340.10">
    <property type="match status" value="1"/>
</dbReference>
<dbReference type="PANTHER" id="PTHR32089:SF112">
    <property type="entry name" value="LYSOZYME-LIKE PROTEIN-RELATED"/>
    <property type="match status" value="1"/>
</dbReference>
<feature type="transmembrane region" description="Helical" evidence="6">
    <location>
        <begin position="13"/>
        <end position="34"/>
    </location>
</feature>
<dbReference type="InterPro" id="IPR004089">
    <property type="entry name" value="MCPsignal_dom"/>
</dbReference>
<evidence type="ECO:0000256" key="2">
    <source>
        <dbReference type="ARBA" id="ARBA00022519"/>
    </source>
</evidence>
<comment type="similarity">
    <text evidence="4">Belongs to the methyl-accepting chemotaxis (MCP) protein family.</text>
</comment>
<evidence type="ECO:0000313" key="10">
    <source>
        <dbReference type="EMBL" id="MEM5536025.1"/>
    </source>
</evidence>
<protein>
    <submittedName>
        <fullName evidence="10">Methyl-accepting chemotaxis protein</fullName>
    </submittedName>
</protein>
<dbReference type="CDD" id="cd11386">
    <property type="entry name" value="MCP_signal"/>
    <property type="match status" value="1"/>
</dbReference>
<keyword evidence="11" id="KW-1185">Reference proteome</keyword>
<dbReference type="PROSITE" id="PS50192">
    <property type="entry name" value="T_SNARE"/>
    <property type="match status" value="1"/>
</dbReference>
<dbReference type="SMART" id="SM00304">
    <property type="entry name" value="HAMP"/>
    <property type="match status" value="1"/>
</dbReference>
<keyword evidence="2" id="KW-1003">Cell membrane</keyword>
<dbReference type="InterPro" id="IPR024478">
    <property type="entry name" value="HlyB_4HB_MCP"/>
</dbReference>
<evidence type="ECO:0000256" key="1">
    <source>
        <dbReference type="ARBA" id="ARBA00004429"/>
    </source>
</evidence>
<keyword evidence="6" id="KW-0812">Transmembrane</keyword>
<dbReference type="InterPro" id="IPR003660">
    <property type="entry name" value="HAMP_dom"/>
</dbReference>
<dbReference type="Pfam" id="PF00015">
    <property type="entry name" value="MCPsignal"/>
    <property type="match status" value="1"/>
</dbReference>
<feature type="domain" description="Methyl-accepting transducer" evidence="7">
    <location>
        <begin position="270"/>
        <end position="506"/>
    </location>
</feature>
<evidence type="ECO:0000256" key="5">
    <source>
        <dbReference type="PROSITE-ProRule" id="PRU00284"/>
    </source>
</evidence>
<dbReference type="Proteomes" id="UP001449225">
    <property type="component" value="Unassembled WGS sequence"/>
</dbReference>
<feature type="transmembrane region" description="Helical" evidence="6">
    <location>
        <begin position="187"/>
        <end position="208"/>
    </location>
</feature>
<evidence type="ECO:0000313" key="11">
    <source>
        <dbReference type="Proteomes" id="UP001449225"/>
    </source>
</evidence>
<dbReference type="EMBL" id="JBBMRA010000004">
    <property type="protein sequence ID" value="MEM5536025.1"/>
    <property type="molecule type" value="Genomic_DNA"/>
</dbReference>
<dbReference type="InterPro" id="IPR000727">
    <property type="entry name" value="T_SNARE_dom"/>
</dbReference>
<dbReference type="Pfam" id="PF00672">
    <property type="entry name" value="HAMP"/>
    <property type="match status" value="1"/>
</dbReference>
<dbReference type="SUPFAM" id="SSF58104">
    <property type="entry name" value="Methyl-accepting chemotaxis protein (MCP) signaling domain"/>
    <property type="match status" value="1"/>
</dbReference>
<organism evidence="10 11">
    <name type="scientific">Neptuniibacter pectenicola</name>
    <dbReference type="NCBI Taxonomy" id="1806669"/>
    <lineage>
        <taxon>Bacteria</taxon>
        <taxon>Pseudomonadati</taxon>
        <taxon>Pseudomonadota</taxon>
        <taxon>Gammaproteobacteria</taxon>
        <taxon>Oceanospirillales</taxon>
        <taxon>Oceanospirillaceae</taxon>
        <taxon>Neptuniibacter</taxon>
    </lineage>
</organism>
<feature type="domain" description="HAMP" evidence="9">
    <location>
        <begin position="211"/>
        <end position="265"/>
    </location>
</feature>
<reference evidence="10 11" key="1">
    <citation type="submission" date="2024-03" db="EMBL/GenBank/DDBJ databases">
        <title>Community enrichment and isolation of bacterial strains for fucoidan degradation.</title>
        <authorList>
            <person name="Sichert A."/>
        </authorList>
    </citation>
    <scope>NUCLEOTIDE SEQUENCE [LARGE SCALE GENOMIC DNA]</scope>
    <source>
        <strain evidence="10 11">AS76</strain>
    </source>
</reference>
<keyword evidence="3 5" id="KW-0807">Transducer</keyword>
<dbReference type="PANTHER" id="PTHR32089">
    <property type="entry name" value="METHYL-ACCEPTING CHEMOTAXIS PROTEIN MCPB"/>
    <property type="match status" value="1"/>
</dbReference>
<dbReference type="RefSeq" id="WP_342854062.1">
    <property type="nucleotide sequence ID" value="NZ_JBBMRA010000004.1"/>
</dbReference>
<evidence type="ECO:0000259" key="7">
    <source>
        <dbReference type="PROSITE" id="PS50111"/>
    </source>
</evidence>
<dbReference type="PROSITE" id="PS50885">
    <property type="entry name" value="HAMP"/>
    <property type="match status" value="1"/>
</dbReference>
<proteinExistence type="inferred from homology"/>
<evidence type="ECO:0000259" key="8">
    <source>
        <dbReference type="PROSITE" id="PS50192"/>
    </source>
</evidence>
<dbReference type="CDD" id="cd06225">
    <property type="entry name" value="HAMP"/>
    <property type="match status" value="1"/>
</dbReference>
<evidence type="ECO:0000256" key="6">
    <source>
        <dbReference type="SAM" id="Phobius"/>
    </source>
</evidence>
<keyword evidence="6" id="KW-0472">Membrane</keyword>
<sequence length="543" mass="59786">MKTSLFHSIRFKLSTAMVVLMVAIVLITCSAKLLTDELKAGINRFGTNYLPAMSAILNADRDLYQAKEAELNYLLGTRDTSVKESFEENAQQAFDRMNQYRELMRAYPDIMGQLNTFDTAFNDWKVKADKVFDLVDSGRLDAAQRLSSEETNPAFQHLRDLYNLAGEELDTKSHNKRVELAEKIEEVTLGLSLFILVILVIAGALSYFTPKLLVNNITRLTANIKEISQGNGDLTLRINSERKDELGELANAFDNFIANLETLITDIRQRASLMNADSKSLQDSANSSMDIVNKQSHGVEMIASAVYEFNTAIREVAEHAQQTSSESAKTVEISRQGRSIIDDSVIQIQHLSRSVSNAEEVISKLALESENIASVLDVIRGIADQTNLLALNAAIEAARAGDHGRGFAVVSDEVRSLASKTQASTEEIQSMIERLQSGVSQAVSSIRDGSSQVSASVELVESTQDILNNIGGSANQVNDMATQIATATEQQSQVTDEINQNLTHLNDQNQIAKELSQNSLGIATSFKNMAEDLFNKMKRFTVS</sequence>
<keyword evidence="6" id="KW-1133">Transmembrane helix</keyword>
<evidence type="ECO:0000256" key="3">
    <source>
        <dbReference type="ARBA" id="ARBA00023224"/>
    </source>
</evidence>
<evidence type="ECO:0000259" key="9">
    <source>
        <dbReference type="PROSITE" id="PS50885"/>
    </source>
</evidence>
<gene>
    <name evidence="10" type="ORF">WNY58_06430</name>
</gene>